<reference evidence="10" key="1">
    <citation type="submission" date="2020-12" db="EMBL/GenBank/DDBJ databases">
        <title>Metabolic potential, ecology and presence of endohyphal bacteria is reflected in genomic diversity of Mucoromycotina.</title>
        <authorList>
            <person name="Muszewska A."/>
            <person name="Okrasinska A."/>
            <person name="Steczkiewicz K."/>
            <person name="Drgas O."/>
            <person name="Orlowska M."/>
            <person name="Perlinska-Lenart U."/>
            <person name="Aleksandrzak-Piekarczyk T."/>
            <person name="Szatraj K."/>
            <person name="Zielenkiewicz U."/>
            <person name="Pilsyk S."/>
            <person name="Malc E."/>
            <person name="Mieczkowski P."/>
            <person name="Kruszewska J.S."/>
            <person name="Biernat P."/>
            <person name="Pawlowska J."/>
        </authorList>
    </citation>
    <scope>NUCLEOTIDE SEQUENCE</scope>
    <source>
        <strain evidence="10">WA0000017839</strain>
    </source>
</reference>
<comment type="similarity">
    <text evidence="2">Belongs to the amino acid/polyamine transporter 2 family.</text>
</comment>
<keyword evidence="5" id="KW-0029">Amino-acid transport</keyword>
<feature type="transmembrane region" description="Helical" evidence="8">
    <location>
        <begin position="211"/>
        <end position="235"/>
    </location>
</feature>
<feature type="transmembrane region" description="Helical" evidence="8">
    <location>
        <begin position="171"/>
        <end position="191"/>
    </location>
</feature>
<evidence type="ECO:0000313" key="11">
    <source>
        <dbReference type="Proteomes" id="UP000603453"/>
    </source>
</evidence>
<dbReference type="InterPro" id="IPR013057">
    <property type="entry name" value="AA_transpt_TM"/>
</dbReference>
<evidence type="ECO:0000256" key="8">
    <source>
        <dbReference type="SAM" id="Phobius"/>
    </source>
</evidence>
<feature type="transmembrane region" description="Helical" evidence="8">
    <location>
        <begin position="104"/>
        <end position="127"/>
    </location>
</feature>
<dbReference type="PANTHER" id="PTHR22950:SF458">
    <property type="entry name" value="SODIUM-COUPLED NEUTRAL AMINO ACID TRANSPORTER 11-RELATED"/>
    <property type="match status" value="1"/>
</dbReference>
<comment type="subcellular location">
    <subcellularLocation>
        <location evidence="1">Membrane</location>
        <topology evidence="1">Multi-pass membrane protein</topology>
    </subcellularLocation>
</comment>
<keyword evidence="4 8" id="KW-0812">Transmembrane</keyword>
<keyword evidence="11" id="KW-1185">Reference proteome</keyword>
<feature type="transmembrane region" description="Helical" evidence="8">
    <location>
        <begin position="147"/>
        <end position="164"/>
    </location>
</feature>
<feature type="transmembrane region" description="Helical" evidence="8">
    <location>
        <begin position="289"/>
        <end position="309"/>
    </location>
</feature>
<evidence type="ECO:0000256" key="5">
    <source>
        <dbReference type="ARBA" id="ARBA00022970"/>
    </source>
</evidence>
<feature type="transmembrane region" description="Helical" evidence="8">
    <location>
        <begin position="330"/>
        <end position="350"/>
    </location>
</feature>
<feature type="transmembrane region" description="Helical" evidence="8">
    <location>
        <begin position="247"/>
        <end position="269"/>
    </location>
</feature>
<feature type="domain" description="Amino acid transporter transmembrane" evidence="9">
    <location>
        <begin position="29"/>
        <end position="380"/>
    </location>
</feature>
<gene>
    <name evidence="10" type="ORF">INT47_003240</name>
</gene>
<comment type="caution">
    <text evidence="10">The sequence shown here is derived from an EMBL/GenBank/DDBJ whole genome shotgun (WGS) entry which is preliminary data.</text>
</comment>
<evidence type="ECO:0000256" key="7">
    <source>
        <dbReference type="ARBA" id="ARBA00023136"/>
    </source>
</evidence>
<feature type="transmembrane region" description="Helical" evidence="8">
    <location>
        <begin position="62"/>
        <end position="83"/>
    </location>
</feature>
<sequence>MQTYGTQVPLTALERDLLQADRPGYGSRSKISSAFNLVNSTVGAGIIGLPFAIYLAGFWTAIVLSLFVAVISQLGLHMLVVSGQRVGAYKYAVLMENVMGKTGFYFLNFLILVQAAGACVSYFILIGDTIPVLLQLYFPEYTALTERSLVIALIAVFLVFPLNLSRSIGAVANWSILSVLCLPIILITLLIRAPAYAKSHESPLNWEGPDIFGALGILAFAFACSHVCFSVFLSLKDQTIRSWTISTTLATIMSWSVSISFAVIGYLSFGQDVEPNLFLNFPAEDYVVNIGRFALGFSMILTIPMGFYPTREAVQKLLGFETATRQPSQMQHYLVTIGLFIIITVLGISVRSLGKVYALIGGFAATFLAYILPAFACLVTRRYPAVTDDVKQPLLADDGNEHRTPSSLVSQEDPSVPPFGLLDWSALVLMIWGTVVMVFATSGAFK</sequence>
<dbReference type="GO" id="GO:0016020">
    <property type="term" value="C:membrane"/>
    <property type="evidence" value="ECO:0007669"/>
    <property type="project" value="UniProtKB-SubCell"/>
</dbReference>
<dbReference type="EMBL" id="JAEPRD010000012">
    <property type="protein sequence ID" value="KAG2210255.1"/>
    <property type="molecule type" value="Genomic_DNA"/>
</dbReference>
<keyword evidence="6 8" id="KW-1133">Transmembrane helix</keyword>
<name>A0A8H7RH19_9FUNG</name>
<keyword evidence="7 8" id="KW-0472">Membrane</keyword>
<feature type="transmembrane region" description="Helical" evidence="8">
    <location>
        <begin position="424"/>
        <end position="445"/>
    </location>
</feature>
<dbReference type="AlphaFoldDB" id="A0A8H7RH19"/>
<evidence type="ECO:0000259" key="9">
    <source>
        <dbReference type="Pfam" id="PF01490"/>
    </source>
</evidence>
<dbReference type="PANTHER" id="PTHR22950">
    <property type="entry name" value="AMINO ACID TRANSPORTER"/>
    <property type="match status" value="1"/>
</dbReference>
<evidence type="ECO:0000256" key="4">
    <source>
        <dbReference type="ARBA" id="ARBA00022692"/>
    </source>
</evidence>
<proteinExistence type="inferred from homology"/>
<dbReference type="OrthoDB" id="28208at2759"/>
<evidence type="ECO:0000256" key="3">
    <source>
        <dbReference type="ARBA" id="ARBA00022448"/>
    </source>
</evidence>
<evidence type="ECO:0000313" key="10">
    <source>
        <dbReference type="EMBL" id="KAG2210255.1"/>
    </source>
</evidence>
<keyword evidence="3" id="KW-0813">Transport</keyword>
<feature type="transmembrane region" description="Helical" evidence="8">
    <location>
        <begin position="356"/>
        <end position="379"/>
    </location>
</feature>
<dbReference type="Proteomes" id="UP000603453">
    <property type="component" value="Unassembled WGS sequence"/>
</dbReference>
<evidence type="ECO:0000256" key="6">
    <source>
        <dbReference type="ARBA" id="ARBA00022989"/>
    </source>
</evidence>
<protein>
    <recommendedName>
        <fullName evidence="9">Amino acid transporter transmembrane domain-containing protein</fullName>
    </recommendedName>
</protein>
<dbReference type="GO" id="GO:0015179">
    <property type="term" value="F:L-amino acid transmembrane transporter activity"/>
    <property type="evidence" value="ECO:0007669"/>
    <property type="project" value="TreeGrafter"/>
</dbReference>
<feature type="transmembrane region" description="Helical" evidence="8">
    <location>
        <begin position="37"/>
        <end position="56"/>
    </location>
</feature>
<dbReference type="Pfam" id="PF01490">
    <property type="entry name" value="Aa_trans"/>
    <property type="match status" value="1"/>
</dbReference>
<evidence type="ECO:0000256" key="2">
    <source>
        <dbReference type="ARBA" id="ARBA00008066"/>
    </source>
</evidence>
<evidence type="ECO:0000256" key="1">
    <source>
        <dbReference type="ARBA" id="ARBA00004141"/>
    </source>
</evidence>
<accession>A0A8H7RH19</accession>
<organism evidence="10 11">
    <name type="scientific">Mucor saturninus</name>
    <dbReference type="NCBI Taxonomy" id="64648"/>
    <lineage>
        <taxon>Eukaryota</taxon>
        <taxon>Fungi</taxon>
        <taxon>Fungi incertae sedis</taxon>
        <taxon>Mucoromycota</taxon>
        <taxon>Mucoromycotina</taxon>
        <taxon>Mucoromycetes</taxon>
        <taxon>Mucorales</taxon>
        <taxon>Mucorineae</taxon>
        <taxon>Mucoraceae</taxon>
        <taxon>Mucor</taxon>
    </lineage>
</organism>